<protein>
    <submittedName>
        <fullName evidence="1">DUF1176 domain-containing protein</fullName>
    </submittedName>
</protein>
<organism evidence="1 2">
    <name type="scientific">Sphingomonas rustica</name>
    <dbReference type="NCBI Taxonomy" id="3103142"/>
    <lineage>
        <taxon>Bacteria</taxon>
        <taxon>Pseudomonadati</taxon>
        <taxon>Pseudomonadota</taxon>
        <taxon>Alphaproteobacteria</taxon>
        <taxon>Sphingomonadales</taxon>
        <taxon>Sphingomonadaceae</taxon>
        <taxon>Sphingomonas</taxon>
    </lineage>
</organism>
<gene>
    <name evidence="1" type="ORF">TPR58_00620</name>
</gene>
<evidence type="ECO:0000313" key="2">
    <source>
        <dbReference type="Proteomes" id="UP001427805"/>
    </source>
</evidence>
<dbReference type="Pfam" id="PF06674">
    <property type="entry name" value="DUF1176"/>
    <property type="match status" value="1"/>
</dbReference>
<comment type="caution">
    <text evidence="1">The sequence shown here is derived from an EMBL/GenBank/DDBJ whole genome shotgun (WGS) entry which is preliminary data.</text>
</comment>
<dbReference type="InterPro" id="IPR009560">
    <property type="entry name" value="DUF1176"/>
</dbReference>
<dbReference type="EMBL" id="JBDIZK010000001">
    <property type="protein sequence ID" value="MEN3745651.1"/>
    <property type="molecule type" value="Genomic_DNA"/>
</dbReference>
<accession>A0ABV0B413</accession>
<name>A0ABV0B413_9SPHN</name>
<reference evidence="1 2" key="1">
    <citation type="submission" date="2024-05" db="EMBL/GenBank/DDBJ databases">
        <title>Sphingomonas sp. HF-S3 16S ribosomal RNA gene Genome sequencing and assembly.</title>
        <authorList>
            <person name="Lee H."/>
        </authorList>
    </citation>
    <scope>NUCLEOTIDE SEQUENCE [LARGE SCALE GENOMIC DNA]</scope>
    <source>
        <strain evidence="1 2">HF-S3</strain>
    </source>
</reference>
<proteinExistence type="predicted"/>
<dbReference type="Proteomes" id="UP001427805">
    <property type="component" value="Unassembled WGS sequence"/>
</dbReference>
<sequence>MLVLASAQAAPGASEPDRTVKIFGDWAVGCDNGASCEMTSLLPEGEEGNEAYQDVFVSLGRLPGAGGALTVLLELPNCNGRTLSLRIDGVSLASQAVRNDSARFEGDPALRIARAMVAGKTIEVADASGAAVGTVSLSGASAALRFIDAGQGRAGTVTAIVATGRKPAASVPAPPPIATIRSIRPSGTPERMDRALRERLDAESGCGAEFEGDVGSLPEVDTFALGGGKTLALLPCGRAAYNVPSVPYILAGGKAEIAGFDSSPDDTGAAGDAPALINAWFDSKTGILGSRSKGRGVGDCGSSASYVWDGSIFRQIEERDMPDCRGSANWLRTLRANTVPK</sequence>
<evidence type="ECO:0000313" key="1">
    <source>
        <dbReference type="EMBL" id="MEN3745651.1"/>
    </source>
</evidence>
<keyword evidence="2" id="KW-1185">Reference proteome</keyword>